<dbReference type="AlphaFoldDB" id="A0A175JT63"/>
<name>A0A175JT63_ENTHI</name>
<dbReference type="VEuPathDB" id="AmoebaDB:KM1_186890"/>
<feature type="transmembrane region" description="Helical" evidence="1">
    <location>
        <begin position="186"/>
        <end position="206"/>
    </location>
</feature>
<dbReference type="VEuPathDB" id="AmoebaDB:EHI5A_090210"/>
<evidence type="ECO:0000313" key="2">
    <source>
        <dbReference type="EMBL" id="GAT96553.1"/>
    </source>
</evidence>
<keyword evidence="1" id="KW-0812">Transmembrane</keyword>
<dbReference type="VEuPathDB" id="AmoebaDB:EHI7A_070290"/>
<organism evidence="2 3">
    <name type="scientific">Entamoeba histolytica</name>
    <dbReference type="NCBI Taxonomy" id="5759"/>
    <lineage>
        <taxon>Eukaryota</taxon>
        <taxon>Amoebozoa</taxon>
        <taxon>Evosea</taxon>
        <taxon>Archamoebae</taxon>
        <taxon>Mastigamoebida</taxon>
        <taxon>Entamoebidae</taxon>
        <taxon>Entamoeba</taxon>
    </lineage>
</organism>
<evidence type="ECO:0000256" key="1">
    <source>
        <dbReference type="SAM" id="Phobius"/>
    </source>
</evidence>
<feature type="transmembrane region" description="Helical" evidence="1">
    <location>
        <begin position="212"/>
        <end position="231"/>
    </location>
</feature>
<feature type="transmembrane region" description="Helical" evidence="1">
    <location>
        <begin position="104"/>
        <end position="126"/>
    </location>
</feature>
<evidence type="ECO:0000313" key="3">
    <source>
        <dbReference type="Proteomes" id="UP000078387"/>
    </source>
</evidence>
<feature type="transmembrane region" description="Helical" evidence="1">
    <location>
        <begin position="146"/>
        <end position="165"/>
    </location>
</feature>
<dbReference type="Proteomes" id="UP000078387">
    <property type="component" value="Unassembled WGS sequence"/>
</dbReference>
<gene>
    <name evidence="2" type="ORF">CL6EHI_111580</name>
</gene>
<feature type="transmembrane region" description="Helical" evidence="1">
    <location>
        <begin position="72"/>
        <end position="92"/>
    </location>
</feature>
<accession>A0A175JT63</accession>
<dbReference type="EMBL" id="BDEQ01000001">
    <property type="protein sequence ID" value="GAT96553.1"/>
    <property type="molecule type" value="Genomic_DNA"/>
</dbReference>
<keyword evidence="1" id="KW-0472">Membrane</keyword>
<reference evidence="2 3" key="1">
    <citation type="submission" date="2016-05" db="EMBL/GenBank/DDBJ databases">
        <title>First whole genome sequencing of Entamoeba histolytica HM1:IMSS-clone-6.</title>
        <authorList>
            <person name="Mukherjee Avik.K."/>
            <person name="Izumyama S."/>
            <person name="Nakada-Tsukui K."/>
            <person name="Nozaki T."/>
        </authorList>
    </citation>
    <scope>NUCLEOTIDE SEQUENCE [LARGE SCALE GENOMIC DNA]</scope>
    <source>
        <strain evidence="2 3">HM1:IMSS clone 6</strain>
    </source>
</reference>
<protein>
    <submittedName>
        <fullName evidence="2">Uncharacterized protein</fullName>
    </submittedName>
</protein>
<dbReference type="VEuPathDB" id="AmoebaDB:KM1_186900"/>
<keyword evidence="1" id="KW-1133">Transmembrane helix</keyword>
<dbReference type="VEuPathDB" id="AmoebaDB:EHI_111580"/>
<dbReference type="VEuPathDB" id="AmoebaDB:EHI8A_072110"/>
<sequence>MHLTISPASFLLIKNNINTTLKEIKNVFIKNIKPAILILSLEILIVLSYYNIPLITSVLLSLSKIKLQLSYFYSFVATGLFMGIIPWIVAIIQKSIKQESIKSIGIYMFIAYGIVGVQSDVFYKFQSYLFGNEGILQVIYKMLFDQFIWTLFYMSHVNYWINWIYNNDLQLPRCSSSLIKQYFTHDWIMGLIGGYIIWIPSCTIIYSMNPALQLIMMNLIGVFFVLVMATITKKSTQQENALQILDEELNVLDIPEQQKNEHD</sequence>
<proteinExistence type="predicted"/>
<comment type="caution">
    <text evidence="2">The sequence shown here is derived from an EMBL/GenBank/DDBJ whole genome shotgun (WGS) entry which is preliminary data.</text>
</comment>
<feature type="transmembrane region" description="Helical" evidence="1">
    <location>
        <begin position="35"/>
        <end position="52"/>
    </location>
</feature>